<dbReference type="GO" id="GO:0005829">
    <property type="term" value="C:cytosol"/>
    <property type="evidence" value="ECO:0007669"/>
    <property type="project" value="TreeGrafter"/>
</dbReference>
<evidence type="ECO:0000313" key="12">
    <source>
        <dbReference type="Proteomes" id="UP000050269"/>
    </source>
</evidence>
<keyword evidence="7 10" id="KW-0648">Protein biosynthesis</keyword>
<dbReference type="GO" id="GO:0004827">
    <property type="term" value="F:proline-tRNA ligase activity"/>
    <property type="evidence" value="ECO:0007669"/>
    <property type="project" value="UniProtKB-UniRule"/>
</dbReference>
<dbReference type="HAMAP" id="MF_01569">
    <property type="entry name" value="Pro_tRNA_synth_type1"/>
    <property type="match status" value="1"/>
</dbReference>
<dbReference type="SUPFAM" id="SSF52954">
    <property type="entry name" value="Class II aaRS ABD-related"/>
    <property type="match status" value="1"/>
</dbReference>
<dbReference type="InterPro" id="IPR050062">
    <property type="entry name" value="Pro-tRNA_synthetase"/>
</dbReference>
<dbReference type="InterPro" id="IPR007214">
    <property type="entry name" value="YbaK/aa-tRNA-synth-assoc-dom"/>
</dbReference>
<comment type="function">
    <text evidence="10">Catalyzes the attachment of proline to tRNA(Pro) in a two-step reaction: proline is first activated by ATP to form Pro-AMP and then transferred to the acceptor end of tRNA(Pro). As ProRS can inadvertently accommodate and process non-cognate amino acids such as alanine and cysteine, to avoid such errors it has two additional distinct editing activities against alanine. One activity is designated as 'pretransfer' editing and involves the tRNA(Pro)-independent hydrolysis of activated Ala-AMP. The other activity is designated 'posttransfer' editing and involves deacylation of mischarged Ala-tRNA(Pro). The misacylated Cys-tRNA(Pro) is not edited by ProRS.</text>
</comment>
<dbReference type="CDD" id="cd04334">
    <property type="entry name" value="ProRS-INS"/>
    <property type="match status" value="1"/>
</dbReference>
<dbReference type="InterPro" id="IPR036621">
    <property type="entry name" value="Anticodon-bd_dom_sf"/>
</dbReference>
<dbReference type="Gene3D" id="3.30.930.10">
    <property type="entry name" value="Bira Bifunctional Protein, Domain 2"/>
    <property type="match status" value="2"/>
</dbReference>
<dbReference type="InterPro" id="IPR002314">
    <property type="entry name" value="aa-tRNA-synt_IIb"/>
</dbReference>
<dbReference type="SUPFAM" id="SSF55826">
    <property type="entry name" value="YbaK/ProRS associated domain"/>
    <property type="match status" value="1"/>
</dbReference>
<keyword evidence="3 10" id="KW-0963">Cytoplasm</keyword>
<comment type="subcellular location">
    <subcellularLocation>
        <location evidence="1 10">Cytoplasm</location>
    </subcellularLocation>
</comment>
<dbReference type="GO" id="GO:0140096">
    <property type="term" value="F:catalytic activity, acting on a protein"/>
    <property type="evidence" value="ECO:0007669"/>
    <property type="project" value="UniProtKB-ARBA"/>
</dbReference>
<comment type="catalytic activity">
    <reaction evidence="9 10">
        <text>tRNA(Pro) + L-proline + ATP = L-prolyl-tRNA(Pro) + AMP + diphosphate</text>
        <dbReference type="Rhea" id="RHEA:14305"/>
        <dbReference type="Rhea" id="RHEA-COMP:9700"/>
        <dbReference type="Rhea" id="RHEA-COMP:9702"/>
        <dbReference type="ChEBI" id="CHEBI:30616"/>
        <dbReference type="ChEBI" id="CHEBI:33019"/>
        <dbReference type="ChEBI" id="CHEBI:60039"/>
        <dbReference type="ChEBI" id="CHEBI:78442"/>
        <dbReference type="ChEBI" id="CHEBI:78532"/>
        <dbReference type="ChEBI" id="CHEBI:456215"/>
        <dbReference type="EC" id="6.1.1.15"/>
    </reaction>
</comment>
<evidence type="ECO:0000313" key="11">
    <source>
        <dbReference type="EMBL" id="KPN82188.1"/>
    </source>
</evidence>
<comment type="subunit">
    <text evidence="2 10">Homodimer.</text>
</comment>
<dbReference type="SUPFAM" id="SSF55681">
    <property type="entry name" value="Class II aaRS and biotin synthetases"/>
    <property type="match status" value="1"/>
</dbReference>
<comment type="domain">
    <text evidence="10">Consists of three domains: the N-terminal catalytic domain, the editing domain and the C-terminal anticodon-binding domain.</text>
</comment>
<evidence type="ECO:0000256" key="7">
    <source>
        <dbReference type="ARBA" id="ARBA00022917"/>
    </source>
</evidence>
<dbReference type="Proteomes" id="UP000050269">
    <property type="component" value="Unassembled WGS sequence"/>
</dbReference>
<dbReference type="GO" id="GO:0006433">
    <property type="term" value="P:prolyl-tRNA aminoacylation"/>
    <property type="evidence" value="ECO:0007669"/>
    <property type="project" value="UniProtKB-UniRule"/>
</dbReference>
<dbReference type="GO" id="GO:0002161">
    <property type="term" value="F:aminoacyl-tRNA deacylase activity"/>
    <property type="evidence" value="ECO:0007669"/>
    <property type="project" value="InterPro"/>
</dbReference>
<dbReference type="EMBL" id="JXDF01000017">
    <property type="protein sequence ID" value="KPN82188.1"/>
    <property type="molecule type" value="Genomic_DNA"/>
</dbReference>
<keyword evidence="5 10" id="KW-0547">Nucleotide-binding</keyword>
<evidence type="ECO:0000256" key="6">
    <source>
        <dbReference type="ARBA" id="ARBA00022840"/>
    </source>
</evidence>
<comment type="caution">
    <text evidence="11">The sequence shown here is derived from an EMBL/GenBank/DDBJ whole genome shotgun (WGS) entry which is preliminary data.</text>
</comment>
<evidence type="ECO:0000256" key="10">
    <source>
        <dbReference type="HAMAP-Rule" id="MF_01569"/>
    </source>
</evidence>
<dbReference type="PATRIC" id="fig|148814.13.peg.832"/>
<evidence type="ECO:0000256" key="5">
    <source>
        <dbReference type="ARBA" id="ARBA00022741"/>
    </source>
</evidence>
<dbReference type="Pfam" id="PF03129">
    <property type="entry name" value="HGTP_anticodon"/>
    <property type="match status" value="1"/>
</dbReference>
<dbReference type="EC" id="6.1.1.15" evidence="10"/>
<dbReference type="OrthoDB" id="9809052at2"/>
<evidence type="ECO:0000256" key="4">
    <source>
        <dbReference type="ARBA" id="ARBA00022598"/>
    </source>
</evidence>
<keyword evidence="6 10" id="KW-0067">ATP-binding</keyword>
<dbReference type="InterPro" id="IPR004154">
    <property type="entry name" value="Anticodon-bd"/>
</dbReference>
<dbReference type="InterPro" id="IPR004500">
    <property type="entry name" value="Pro-tRNA-synth_IIa_bac-type"/>
</dbReference>
<organism evidence="11 12">
    <name type="scientific">Apilactobacillus kunkeei</name>
    <dbReference type="NCBI Taxonomy" id="148814"/>
    <lineage>
        <taxon>Bacteria</taxon>
        <taxon>Bacillati</taxon>
        <taxon>Bacillota</taxon>
        <taxon>Bacilli</taxon>
        <taxon>Lactobacillales</taxon>
        <taxon>Lactobacillaceae</taxon>
        <taxon>Apilactobacillus</taxon>
    </lineage>
</organism>
<dbReference type="NCBIfam" id="TIGR00409">
    <property type="entry name" value="proS_fam_II"/>
    <property type="match status" value="1"/>
</dbReference>
<dbReference type="GO" id="GO:0016740">
    <property type="term" value="F:transferase activity"/>
    <property type="evidence" value="ECO:0007669"/>
    <property type="project" value="UniProtKB-ARBA"/>
</dbReference>
<dbReference type="InterPro" id="IPR045864">
    <property type="entry name" value="aa-tRNA-synth_II/BPL/LPL"/>
</dbReference>
<dbReference type="PRINTS" id="PR01046">
    <property type="entry name" value="TRNASYNTHPRO"/>
</dbReference>
<dbReference type="CDD" id="cd00861">
    <property type="entry name" value="ProRS_anticodon_short"/>
    <property type="match status" value="1"/>
</dbReference>
<reference evidence="11 12" key="1">
    <citation type="journal article" date="2015" name="Genome Biol. Evol.">
        <title>Functionally Structured Genomes in Lactobacillus kunkeei Colonizing the Honey Crop and Food Products of Honeybees and Stingless Bees.</title>
        <authorList>
            <person name="Tamarit D."/>
            <person name="Ellegaard K.M."/>
            <person name="Wikander J."/>
            <person name="Olofsson T."/>
            <person name="Vasquez A."/>
            <person name="Andersson S.G."/>
        </authorList>
    </citation>
    <scope>NUCLEOTIDE SEQUENCE [LARGE SCALE GENOMIC DNA]</scope>
    <source>
        <strain evidence="11 12">LMbo</strain>
    </source>
</reference>
<proteinExistence type="inferred from homology"/>
<dbReference type="NCBIfam" id="NF006625">
    <property type="entry name" value="PRK09194.1"/>
    <property type="match status" value="1"/>
</dbReference>
<keyword evidence="8 10" id="KW-0030">Aminoacyl-tRNA synthetase</keyword>
<dbReference type="InterPro" id="IPR006195">
    <property type="entry name" value="aa-tRNA-synth_II"/>
</dbReference>
<dbReference type="InterPro" id="IPR023717">
    <property type="entry name" value="Pro-tRNA-Synthase_IIa_type1"/>
</dbReference>
<evidence type="ECO:0000256" key="2">
    <source>
        <dbReference type="ARBA" id="ARBA00011738"/>
    </source>
</evidence>
<evidence type="ECO:0000256" key="3">
    <source>
        <dbReference type="ARBA" id="ARBA00022490"/>
    </source>
</evidence>
<dbReference type="CDD" id="cd00779">
    <property type="entry name" value="ProRS_core_prok"/>
    <property type="match status" value="1"/>
</dbReference>
<name>A0A0M9D8C8_9LACO</name>
<dbReference type="GO" id="GO:0005524">
    <property type="term" value="F:ATP binding"/>
    <property type="evidence" value="ECO:0007669"/>
    <property type="project" value="UniProtKB-UniRule"/>
</dbReference>
<dbReference type="FunFam" id="3.40.50.800:FF:000011">
    <property type="entry name" value="Proline--tRNA ligase"/>
    <property type="match status" value="1"/>
</dbReference>
<dbReference type="PROSITE" id="PS50862">
    <property type="entry name" value="AA_TRNA_LIGASE_II"/>
    <property type="match status" value="1"/>
</dbReference>
<dbReference type="Gene3D" id="3.40.50.800">
    <property type="entry name" value="Anticodon-binding domain"/>
    <property type="match status" value="1"/>
</dbReference>
<gene>
    <name evidence="10 11" type="primary">proS</name>
    <name evidence="11" type="ORF">RZ78_13000</name>
</gene>
<evidence type="ECO:0000256" key="8">
    <source>
        <dbReference type="ARBA" id="ARBA00023146"/>
    </source>
</evidence>
<dbReference type="InterPro" id="IPR002316">
    <property type="entry name" value="Pro-tRNA-ligase_IIa"/>
</dbReference>
<keyword evidence="4 10" id="KW-0436">Ligase</keyword>
<evidence type="ECO:0000256" key="9">
    <source>
        <dbReference type="ARBA" id="ARBA00047671"/>
    </source>
</evidence>
<protein>
    <recommendedName>
        <fullName evidence="10">Proline--tRNA ligase</fullName>
        <ecNumber evidence="10">6.1.1.15</ecNumber>
    </recommendedName>
    <alternativeName>
        <fullName evidence="10">Prolyl-tRNA synthetase</fullName>
        <shortName evidence="10">ProRS</shortName>
    </alternativeName>
</protein>
<dbReference type="Pfam" id="PF00587">
    <property type="entry name" value="tRNA-synt_2b"/>
    <property type="match status" value="1"/>
</dbReference>
<evidence type="ECO:0000256" key="1">
    <source>
        <dbReference type="ARBA" id="ARBA00004496"/>
    </source>
</evidence>
<sequence>MKQSKMLIPTLKEAPKGAEALSHKLMLRAGYIKQISAGMYAYLPLAYKVISKIENIIRKEMDEIDANETLMPAVLPAELWEKSGRLQTYGPALFKLKNRHDTDFILGPTHEETYTEIIRDSVKSYKKLPLVLYQIQPKYRDEERPRNGLLRGREFIMKDGYSFSIDDADLDRIYNQMEDAYRKIFDQVGLDYRTIIGDGGAMGGSDSIEFSAPAAVGEDTIVYSDDSEYAANLEMAKSMYVPEKSNETQKDLEKISTPNVKSIEDDVELLDTDASNVIKSVLFIADEKPVMVLVRGDHEVNDVKVKGQLGASFFDLANDEQIKEFTNTSRGYVGPFNLDESVTVLADNYVKDMTNAFAGANEDGYHFANVNPERDFENVTYGDFREVEEGEISPDGSGVLKFTRGIEIAHIFKLGTRYSKDLDANVLDENGRQKPVVMGCYGIGISRLLTAIAEQQADDNGLIWPKSISPFDIHLIPVNTKDETQVSVADGIEKELKDEGFDVLTDDRKERAGVKFADSDLIGLPIRVTVGKKASEGIVEIKIRKTGETVEVKQEEVVNTVKILLKDLK</sequence>
<dbReference type="Pfam" id="PF04073">
    <property type="entry name" value="tRNA_edit"/>
    <property type="match status" value="1"/>
</dbReference>
<accession>A0A0M9D8C8</accession>
<dbReference type="InterPro" id="IPR033730">
    <property type="entry name" value="ProRS_core_prok"/>
</dbReference>
<comment type="similarity">
    <text evidence="10">Belongs to the class-II aminoacyl-tRNA synthetase family. ProS type 1 subfamily.</text>
</comment>
<dbReference type="RefSeq" id="WP_054608230.1">
    <property type="nucleotide sequence ID" value="NZ_CP180194.1"/>
</dbReference>
<dbReference type="AlphaFoldDB" id="A0A0M9D8C8"/>
<dbReference type="InterPro" id="IPR044140">
    <property type="entry name" value="ProRS_anticodon_short"/>
</dbReference>
<dbReference type="PANTHER" id="PTHR42753">
    <property type="entry name" value="MITOCHONDRIAL RIBOSOME PROTEIN L39/PROLYL-TRNA LIGASE FAMILY MEMBER"/>
    <property type="match status" value="1"/>
</dbReference>
<dbReference type="Gene3D" id="3.90.960.10">
    <property type="entry name" value="YbaK/aminoacyl-tRNA synthetase-associated domain"/>
    <property type="match status" value="1"/>
</dbReference>
<dbReference type="InterPro" id="IPR036754">
    <property type="entry name" value="YbaK/aa-tRNA-synt-asso_dom_sf"/>
</dbReference>
<dbReference type="PANTHER" id="PTHR42753:SF2">
    <property type="entry name" value="PROLINE--TRNA LIGASE"/>
    <property type="match status" value="1"/>
</dbReference>